<dbReference type="PROSITE" id="PS00107">
    <property type="entry name" value="PROTEIN_KINASE_ATP"/>
    <property type="match status" value="1"/>
</dbReference>
<comment type="caution">
    <text evidence="8">The sequence shown here is derived from an EMBL/GenBank/DDBJ whole genome shotgun (WGS) entry which is preliminary data.</text>
</comment>
<dbReference type="Gene3D" id="1.10.510.10">
    <property type="entry name" value="Transferase(Phosphotransferase) domain 1"/>
    <property type="match status" value="1"/>
</dbReference>
<feature type="binding site" evidence="5">
    <location>
        <position position="482"/>
    </location>
    <ligand>
        <name>ATP</name>
        <dbReference type="ChEBI" id="CHEBI:30616"/>
    </ligand>
</feature>
<dbReference type="InterPro" id="IPR008271">
    <property type="entry name" value="Ser/Thr_kinase_AS"/>
</dbReference>
<keyword evidence="2 5" id="KW-0547">Nucleotide-binding</keyword>
<protein>
    <recommendedName>
        <fullName evidence="7">Protein kinase domain-containing protein</fullName>
    </recommendedName>
</protein>
<sequence length="785" mass="87312">MTRDSGRSYGTSRRLPSGRYDPSKSGRSYYRRGTSPITYDRAAGRASRSKAYYTLTKAESFLFLYLFSLVVCSGGRKRRRFPLEMTVLEGGGNGGATVLVGVKFDAESKELLTWALVKVAQPGDQVIALHVLDSVTESPASILSLVKQFDYTLAVYEGFCNLKQVDLKLKVCRGSSPKKSLVREAKSFEAAKLILGTTKTHNPIQTSTSVAKFCAKRLPKCFSVYAVRNGKIVFQREAIQANSNRSLGHNDSPEKSLVRLVSLPKSIRTYNGNFSHQSGLFSRHKALEKNCEACALTLKLPENSNSHSPEELSGNGSVGNRLDLIPFRTIEDKDVVIRKLPGWSLLRRAFLPKRHHSENSSAKKSVDQLMLKLPSQHSSAVVYPDLRQNRSDQKRNLSSDLDGESGAIVPVGCEAICPPSPCDFPKELQSSLEKSSSWCRLFSYQELLEATSSFMPENMVGKGGSSHVYRGCLPDGKELAVKNVKPTENAIKEFVQEIEIITSLNHKNLISLFGFCFEENKLLLVYDFLSRGSLEENLHGNKKDINAFGWQERYNVAVGLAEALDYLHNGCEQPVIHRDVKSSNILLSNDFEPQLSDFGLASRVSSSASHTISMDVAGTFGYLAPEYFMHGKISDKIDVYAFGIVLLELLSGKMPIDNNRPKGQESLVMWAKPILKDSNFSQLLDPQLGSSYEFHQIERMILAATLCIRRAPVTRPKISLILKLLQGDQEVTNWAQQQVKESEEDDIAANDEFYPTNMESHLNLALLDLEDDSPSSSSNEQSFQI</sequence>
<dbReference type="InterPro" id="IPR000719">
    <property type="entry name" value="Prot_kinase_dom"/>
</dbReference>
<feature type="region of interest" description="Disordered" evidence="6">
    <location>
        <begin position="382"/>
        <end position="403"/>
    </location>
</feature>
<dbReference type="CDD" id="cd00293">
    <property type="entry name" value="USP-like"/>
    <property type="match status" value="1"/>
</dbReference>
<dbReference type="PANTHER" id="PTHR47987:SF5">
    <property type="entry name" value="PROTEIN KINASE DOMAIN-CONTAINING PROTEIN"/>
    <property type="match status" value="1"/>
</dbReference>
<dbReference type="PROSITE" id="PS00108">
    <property type="entry name" value="PROTEIN_KINASE_ST"/>
    <property type="match status" value="1"/>
</dbReference>
<evidence type="ECO:0000256" key="6">
    <source>
        <dbReference type="SAM" id="MobiDB-lite"/>
    </source>
</evidence>
<accession>A0ABR2RCM7</accession>
<keyword evidence="1" id="KW-0808">Transferase</keyword>
<reference evidence="8 9" key="1">
    <citation type="journal article" date="2024" name="G3 (Bethesda)">
        <title>Genome assembly of Hibiscus sabdariffa L. provides insights into metabolisms of medicinal natural products.</title>
        <authorList>
            <person name="Kim T."/>
        </authorList>
    </citation>
    <scope>NUCLEOTIDE SEQUENCE [LARGE SCALE GENOMIC DNA]</scope>
    <source>
        <strain evidence="8">TK-2024</strain>
        <tissue evidence="8">Old leaves</tissue>
    </source>
</reference>
<evidence type="ECO:0000259" key="7">
    <source>
        <dbReference type="PROSITE" id="PS50011"/>
    </source>
</evidence>
<dbReference type="SMART" id="SM00220">
    <property type="entry name" value="S_TKc"/>
    <property type="match status" value="1"/>
</dbReference>
<dbReference type="Pfam" id="PF00069">
    <property type="entry name" value="Pkinase"/>
    <property type="match status" value="1"/>
</dbReference>
<keyword evidence="4 5" id="KW-0067">ATP-binding</keyword>
<evidence type="ECO:0000256" key="4">
    <source>
        <dbReference type="ARBA" id="ARBA00022840"/>
    </source>
</evidence>
<dbReference type="Proteomes" id="UP001396334">
    <property type="component" value="Unassembled WGS sequence"/>
</dbReference>
<organism evidence="8 9">
    <name type="scientific">Hibiscus sabdariffa</name>
    <name type="common">roselle</name>
    <dbReference type="NCBI Taxonomy" id="183260"/>
    <lineage>
        <taxon>Eukaryota</taxon>
        <taxon>Viridiplantae</taxon>
        <taxon>Streptophyta</taxon>
        <taxon>Embryophyta</taxon>
        <taxon>Tracheophyta</taxon>
        <taxon>Spermatophyta</taxon>
        <taxon>Magnoliopsida</taxon>
        <taxon>eudicotyledons</taxon>
        <taxon>Gunneridae</taxon>
        <taxon>Pentapetalae</taxon>
        <taxon>rosids</taxon>
        <taxon>malvids</taxon>
        <taxon>Malvales</taxon>
        <taxon>Malvaceae</taxon>
        <taxon>Malvoideae</taxon>
        <taxon>Hibiscus</taxon>
    </lineage>
</organism>
<dbReference type="Gene3D" id="3.40.50.620">
    <property type="entry name" value="HUPs"/>
    <property type="match status" value="1"/>
</dbReference>
<dbReference type="Pfam" id="PF00582">
    <property type="entry name" value="Usp"/>
    <property type="match status" value="1"/>
</dbReference>
<dbReference type="EMBL" id="JBBPBN010000023">
    <property type="protein sequence ID" value="KAK9010594.1"/>
    <property type="molecule type" value="Genomic_DNA"/>
</dbReference>
<proteinExistence type="predicted"/>
<dbReference type="InterPro" id="IPR006016">
    <property type="entry name" value="UspA"/>
</dbReference>
<feature type="compositionally biased region" description="Basic and acidic residues" evidence="6">
    <location>
        <begin position="387"/>
        <end position="397"/>
    </location>
</feature>
<evidence type="ECO:0000256" key="1">
    <source>
        <dbReference type="ARBA" id="ARBA00022679"/>
    </source>
</evidence>
<evidence type="ECO:0000256" key="5">
    <source>
        <dbReference type="PROSITE-ProRule" id="PRU10141"/>
    </source>
</evidence>
<dbReference type="Gene3D" id="3.30.200.20">
    <property type="entry name" value="Phosphorylase Kinase, domain 1"/>
    <property type="match status" value="1"/>
</dbReference>
<dbReference type="InterPro" id="IPR046958">
    <property type="entry name" value="RBK1/2/STUNTED"/>
</dbReference>
<evidence type="ECO:0000313" key="9">
    <source>
        <dbReference type="Proteomes" id="UP001396334"/>
    </source>
</evidence>
<dbReference type="InterPro" id="IPR014729">
    <property type="entry name" value="Rossmann-like_a/b/a_fold"/>
</dbReference>
<dbReference type="PANTHER" id="PTHR47987">
    <property type="entry name" value="OS08G0249100 PROTEIN"/>
    <property type="match status" value="1"/>
</dbReference>
<keyword evidence="9" id="KW-1185">Reference proteome</keyword>
<evidence type="ECO:0000256" key="3">
    <source>
        <dbReference type="ARBA" id="ARBA00022777"/>
    </source>
</evidence>
<evidence type="ECO:0000256" key="2">
    <source>
        <dbReference type="ARBA" id="ARBA00022741"/>
    </source>
</evidence>
<dbReference type="PROSITE" id="PS50011">
    <property type="entry name" value="PROTEIN_KINASE_DOM"/>
    <property type="match status" value="1"/>
</dbReference>
<keyword evidence="3" id="KW-0418">Kinase</keyword>
<dbReference type="SUPFAM" id="SSF56112">
    <property type="entry name" value="Protein kinase-like (PK-like)"/>
    <property type="match status" value="1"/>
</dbReference>
<name>A0ABR2RCM7_9ROSI</name>
<dbReference type="SUPFAM" id="SSF52402">
    <property type="entry name" value="Adenine nucleotide alpha hydrolases-like"/>
    <property type="match status" value="1"/>
</dbReference>
<dbReference type="InterPro" id="IPR011009">
    <property type="entry name" value="Kinase-like_dom_sf"/>
</dbReference>
<dbReference type="CDD" id="cd14066">
    <property type="entry name" value="STKc_IRAK"/>
    <property type="match status" value="1"/>
</dbReference>
<feature type="domain" description="Protein kinase" evidence="7">
    <location>
        <begin position="454"/>
        <end position="731"/>
    </location>
</feature>
<feature type="region of interest" description="Disordered" evidence="6">
    <location>
        <begin position="1"/>
        <end position="33"/>
    </location>
</feature>
<evidence type="ECO:0000313" key="8">
    <source>
        <dbReference type="EMBL" id="KAK9010594.1"/>
    </source>
</evidence>
<dbReference type="InterPro" id="IPR017441">
    <property type="entry name" value="Protein_kinase_ATP_BS"/>
</dbReference>
<gene>
    <name evidence="8" type="ORF">V6N11_043475</name>
</gene>